<sequence length="188" mass="21610">MPKNRYWRGASFSDRRQHAQQRQQKERKIIHPIGYLDPEKKRKLLANPKALREYVKNTSRWHVLENFNVPTLFHAGINPRMLVEAVRIALKPFYYPEQFRDNASELSHKAVRQVLHALFAMGAPLPVRALMQQAKPEPILYEELVAWSLLSAGIHSTALVPAISSEALHTVLAHHPSYSENIQPKSPE</sequence>
<accession>A0A7T9DJI8</accession>
<reference evidence="1" key="1">
    <citation type="submission" date="2020-11" db="EMBL/GenBank/DDBJ databases">
        <title>Connecting structure to function with the recovery of over 1000 high-quality activated sludge metagenome-assembled genomes encoding full-length rRNA genes using long-read sequencing.</title>
        <authorList>
            <person name="Singleton C.M."/>
            <person name="Petriglieri F."/>
            <person name="Kristensen J.M."/>
            <person name="Kirkegaard R.H."/>
            <person name="Michaelsen T.Y."/>
            <person name="Andersen M.H."/>
            <person name="Karst S.M."/>
            <person name="Dueholm M.S."/>
            <person name="Nielsen P.H."/>
            <person name="Albertsen M."/>
        </authorList>
    </citation>
    <scope>NUCLEOTIDE SEQUENCE</scope>
    <source>
        <strain evidence="1">Fred_18-Q3-R57-64_BAT3C.431</strain>
    </source>
</reference>
<proteinExistence type="predicted"/>
<organism evidence="1">
    <name type="scientific">Candidatus Iainarchaeum sp</name>
    <dbReference type="NCBI Taxonomy" id="3101447"/>
    <lineage>
        <taxon>Archaea</taxon>
        <taxon>Candidatus Iainarchaeota</taxon>
        <taxon>Candidatus Iainarchaeia</taxon>
        <taxon>Candidatus Iainarchaeales</taxon>
        <taxon>Candidatus Iainarchaeaceae</taxon>
        <taxon>Candidatus Iainarchaeum</taxon>
    </lineage>
</organism>
<evidence type="ECO:0000313" key="1">
    <source>
        <dbReference type="EMBL" id="QQR92485.1"/>
    </source>
</evidence>
<dbReference type="AlphaFoldDB" id="A0A7T9DJI8"/>
<name>A0A7T9DJI8_9ARCH</name>
<dbReference type="EMBL" id="CP064981">
    <property type="protein sequence ID" value="QQR92485.1"/>
    <property type="molecule type" value="Genomic_DNA"/>
</dbReference>
<dbReference type="Proteomes" id="UP000596004">
    <property type="component" value="Chromosome"/>
</dbReference>
<gene>
    <name evidence="1" type="ORF">IPJ89_05050</name>
</gene>
<protein>
    <submittedName>
        <fullName evidence="1">Uncharacterized protein</fullName>
    </submittedName>
</protein>